<protein>
    <recommendedName>
        <fullName evidence="1">LysM domain-containing protein</fullName>
    </recommendedName>
</protein>
<name>A0A4Q4LXU1_9PLEO</name>
<dbReference type="EMBL" id="PDXA01000109">
    <property type="protein sequence ID" value="RYN23083.1"/>
    <property type="molecule type" value="Genomic_DNA"/>
</dbReference>
<proteinExistence type="predicted"/>
<evidence type="ECO:0000313" key="2">
    <source>
        <dbReference type="EMBL" id="RYN23083.1"/>
    </source>
</evidence>
<reference evidence="3" key="1">
    <citation type="journal article" date="2019" name="bioRxiv">
        <title>Genomics, evolutionary history and diagnostics of the Alternaria alternata species group including apple and Asian pear pathotypes.</title>
        <authorList>
            <person name="Armitage A.D."/>
            <person name="Cockerton H.M."/>
            <person name="Sreenivasaprasad S."/>
            <person name="Woodhall J.W."/>
            <person name="Lane C.R."/>
            <person name="Harrison R.J."/>
            <person name="Clarkson J.P."/>
        </authorList>
    </citation>
    <scope>NUCLEOTIDE SEQUENCE [LARGE SCALE GENOMIC DNA]</scope>
    <source>
        <strain evidence="3">FERA 1082</strain>
    </source>
</reference>
<dbReference type="Pfam" id="PF01476">
    <property type="entry name" value="LysM"/>
    <property type="match status" value="2"/>
</dbReference>
<evidence type="ECO:0000259" key="1">
    <source>
        <dbReference type="PROSITE" id="PS51782"/>
    </source>
</evidence>
<dbReference type="PROSITE" id="PS51782">
    <property type="entry name" value="LYSM"/>
    <property type="match status" value="2"/>
</dbReference>
<feature type="domain" description="LysM" evidence="1">
    <location>
        <begin position="65"/>
        <end position="115"/>
    </location>
</feature>
<feature type="domain" description="LysM" evidence="1">
    <location>
        <begin position="1"/>
        <end position="35"/>
    </location>
</feature>
<dbReference type="InterPro" id="IPR036779">
    <property type="entry name" value="LysM_dom_sf"/>
</dbReference>
<accession>A0A4Q4LXU1</accession>
<dbReference type="CDD" id="cd00118">
    <property type="entry name" value="LysM"/>
    <property type="match status" value="2"/>
</dbReference>
<evidence type="ECO:0000313" key="3">
    <source>
        <dbReference type="Proteomes" id="UP000292402"/>
    </source>
</evidence>
<gene>
    <name evidence="2" type="ORF">AA0114_g12858</name>
</gene>
<dbReference type="Proteomes" id="UP000292402">
    <property type="component" value="Unassembled WGS sequence"/>
</dbReference>
<dbReference type="AlphaFoldDB" id="A0A4Q4LXU1"/>
<dbReference type="Gene3D" id="3.10.350.10">
    <property type="entry name" value="LysM domain"/>
    <property type="match status" value="2"/>
</dbReference>
<dbReference type="InterPro" id="IPR018392">
    <property type="entry name" value="LysM"/>
</dbReference>
<sequence length="187" mass="19352">MASIAASLGLSVCDIARANRMADATLVYAGEQLSIPSASTCPDDDSCLISDNTNATATCVMGGPHVYTSFDGDTLRSIAEQKFNISLSALQQTAMGPGISNDPDTNIGAGQTLKLPLCKESQCQMLPYEIQYGTYADVARTYGSTVGQIMAVNPTYNKSTGAAGDGPVVAILADCHLTTDGTPTVIS</sequence>
<comment type="caution">
    <text evidence="2">The sequence shown here is derived from an EMBL/GenBank/DDBJ whole genome shotgun (WGS) entry which is preliminary data.</text>
</comment>
<organism evidence="2 3">
    <name type="scientific">Alternaria tenuissima</name>
    <dbReference type="NCBI Taxonomy" id="119927"/>
    <lineage>
        <taxon>Eukaryota</taxon>
        <taxon>Fungi</taxon>
        <taxon>Dikarya</taxon>
        <taxon>Ascomycota</taxon>
        <taxon>Pezizomycotina</taxon>
        <taxon>Dothideomycetes</taxon>
        <taxon>Pleosporomycetidae</taxon>
        <taxon>Pleosporales</taxon>
        <taxon>Pleosporineae</taxon>
        <taxon>Pleosporaceae</taxon>
        <taxon>Alternaria</taxon>
        <taxon>Alternaria sect. Alternaria</taxon>
        <taxon>Alternaria alternata complex</taxon>
    </lineage>
</organism>